<dbReference type="EMBL" id="BAABKB010000021">
    <property type="protein sequence ID" value="GAA5020608.1"/>
    <property type="molecule type" value="Genomic_DNA"/>
</dbReference>
<feature type="region of interest" description="Disordered" evidence="6">
    <location>
        <begin position="292"/>
        <end position="318"/>
    </location>
</feature>
<feature type="domain" description="RNA polymerase sigma-70 region 2" evidence="7">
    <location>
        <begin position="40"/>
        <end position="106"/>
    </location>
</feature>
<dbReference type="PANTHER" id="PTHR43133:SF8">
    <property type="entry name" value="RNA POLYMERASE SIGMA FACTOR HI_1459-RELATED"/>
    <property type="match status" value="1"/>
</dbReference>
<dbReference type="InterPro" id="IPR014284">
    <property type="entry name" value="RNA_pol_sigma-70_dom"/>
</dbReference>
<evidence type="ECO:0000313" key="9">
    <source>
        <dbReference type="Proteomes" id="UP001501759"/>
    </source>
</evidence>
<evidence type="ECO:0000256" key="6">
    <source>
        <dbReference type="SAM" id="MobiDB-lite"/>
    </source>
</evidence>
<keyword evidence="4" id="KW-0238">DNA-binding</keyword>
<reference evidence="9" key="1">
    <citation type="journal article" date="2019" name="Int. J. Syst. Evol. Microbiol.">
        <title>The Global Catalogue of Microorganisms (GCM) 10K type strain sequencing project: providing services to taxonomists for standard genome sequencing and annotation.</title>
        <authorList>
            <consortium name="The Broad Institute Genomics Platform"/>
            <consortium name="The Broad Institute Genome Sequencing Center for Infectious Disease"/>
            <person name="Wu L."/>
            <person name="Ma J."/>
        </authorList>
    </citation>
    <scope>NUCLEOTIDE SEQUENCE [LARGE SCALE GENOMIC DNA]</scope>
    <source>
        <strain evidence="9">JCM 18409</strain>
    </source>
</reference>
<dbReference type="InterPro" id="IPR013325">
    <property type="entry name" value="RNA_pol_sigma_r2"/>
</dbReference>
<dbReference type="Gene3D" id="1.10.1740.10">
    <property type="match status" value="1"/>
</dbReference>
<gene>
    <name evidence="8" type="ORF">GCM10023335_50570</name>
</gene>
<dbReference type="Pfam" id="PF04542">
    <property type="entry name" value="Sigma70_r2"/>
    <property type="match status" value="1"/>
</dbReference>
<proteinExistence type="inferred from homology"/>
<keyword evidence="9" id="KW-1185">Reference proteome</keyword>
<sequence>MTEPVFSRALADETDEGLLRLLEQGPALFARVDVYAVIAARHRPAVLSFVAGRVDADDALDIVQDTFVDAFRYFDQHTSLGPPYRLEAWLIEVARRRVLKFWSRGRKERPGLSGGTVEELKERERVIEEGHDLLRLEQVHRMLETVFKSLDDEQRDLYRLRNLGGLTGREIAARKGQDANAVSKQCTKLDKLVASRFHVLLLVREGGTRCAALRELLADHERQHGPRYTAALAERVVEHYSTCRTCGNCTVCRTTQQRLIWQAAPVAVPVVLATAFRERVELALQEVAYAADAPARSPQPPSSPPGPPGGRPPGTGRTIRRRVVRTSVALGAAAVLAVLAIRSVTAGTDPQTGADQRSTAASSIVSAMLDQKLVAFDVNARPPGDPDFFVGQGRLDMSRKPVRAATHVLYDYGEGHAWNPPDIVLIGERAYVTPDNTPGATGADAYGTTKIVSATPAATDISVRNALEAQWLAQPADLAALITKAAGFQDKGVQSGGHELRGTTALKDLAADPSVGAFYRPYLKTSPTRTATFVLTTDSRHLPKSLTLDIPVTRTDGYTGEKPVDTFTLTYGGWADGKPITATDPKAPSPQWGGQN</sequence>
<dbReference type="InterPro" id="IPR007627">
    <property type="entry name" value="RNA_pol_sigma70_r2"/>
</dbReference>
<evidence type="ECO:0000256" key="4">
    <source>
        <dbReference type="ARBA" id="ARBA00023125"/>
    </source>
</evidence>
<evidence type="ECO:0000259" key="7">
    <source>
        <dbReference type="Pfam" id="PF04542"/>
    </source>
</evidence>
<comment type="similarity">
    <text evidence="1">Belongs to the sigma-70 factor family. ECF subfamily.</text>
</comment>
<dbReference type="SUPFAM" id="SSF88946">
    <property type="entry name" value="Sigma2 domain of RNA polymerase sigma factors"/>
    <property type="match status" value="1"/>
</dbReference>
<evidence type="ECO:0000256" key="2">
    <source>
        <dbReference type="ARBA" id="ARBA00023015"/>
    </source>
</evidence>
<protein>
    <recommendedName>
        <fullName evidence="7">RNA polymerase sigma-70 region 2 domain-containing protein</fullName>
    </recommendedName>
</protein>
<evidence type="ECO:0000256" key="1">
    <source>
        <dbReference type="ARBA" id="ARBA00010641"/>
    </source>
</evidence>
<dbReference type="Gene3D" id="1.10.10.10">
    <property type="entry name" value="Winged helix-like DNA-binding domain superfamily/Winged helix DNA-binding domain"/>
    <property type="match status" value="1"/>
</dbReference>
<dbReference type="InterPro" id="IPR039425">
    <property type="entry name" value="RNA_pol_sigma-70-like"/>
</dbReference>
<dbReference type="Proteomes" id="UP001501759">
    <property type="component" value="Unassembled WGS sequence"/>
</dbReference>
<comment type="caution">
    <text evidence="8">The sequence shown here is derived from an EMBL/GenBank/DDBJ whole genome shotgun (WGS) entry which is preliminary data.</text>
</comment>
<organism evidence="8 9">
    <name type="scientific">Streptomyces siamensis</name>
    <dbReference type="NCBI Taxonomy" id="1274986"/>
    <lineage>
        <taxon>Bacteria</taxon>
        <taxon>Bacillati</taxon>
        <taxon>Actinomycetota</taxon>
        <taxon>Actinomycetes</taxon>
        <taxon>Kitasatosporales</taxon>
        <taxon>Streptomycetaceae</taxon>
        <taxon>Streptomyces</taxon>
    </lineage>
</organism>
<dbReference type="RefSeq" id="WP_345653647.1">
    <property type="nucleotide sequence ID" value="NZ_BAABKB010000021.1"/>
</dbReference>
<dbReference type="InterPro" id="IPR013324">
    <property type="entry name" value="RNA_pol_sigma_r3/r4-like"/>
</dbReference>
<keyword evidence="5" id="KW-0804">Transcription</keyword>
<keyword evidence="3" id="KW-0731">Sigma factor</keyword>
<dbReference type="PANTHER" id="PTHR43133">
    <property type="entry name" value="RNA POLYMERASE ECF-TYPE SIGMA FACTO"/>
    <property type="match status" value="1"/>
</dbReference>
<dbReference type="InterPro" id="IPR036388">
    <property type="entry name" value="WH-like_DNA-bd_sf"/>
</dbReference>
<name>A0ABP9J625_9ACTN</name>
<keyword evidence="2" id="KW-0805">Transcription regulation</keyword>
<feature type="compositionally biased region" description="Pro residues" evidence="6">
    <location>
        <begin position="297"/>
        <end position="311"/>
    </location>
</feature>
<accession>A0ABP9J625</accession>
<evidence type="ECO:0000256" key="3">
    <source>
        <dbReference type="ARBA" id="ARBA00023082"/>
    </source>
</evidence>
<dbReference type="SUPFAM" id="SSF88659">
    <property type="entry name" value="Sigma3 and sigma4 domains of RNA polymerase sigma factors"/>
    <property type="match status" value="1"/>
</dbReference>
<dbReference type="NCBIfam" id="TIGR02937">
    <property type="entry name" value="sigma70-ECF"/>
    <property type="match status" value="1"/>
</dbReference>
<evidence type="ECO:0000256" key="5">
    <source>
        <dbReference type="ARBA" id="ARBA00023163"/>
    </source>
</evidence>
<evidence type="ECO:0000313" key="8">
    <source>
        <dbReference type="EMBL" id="GAA5020608.1"/>
    </source>
</evidence>